<dbReference type="SUPFAM" id="SSF53474">
    <property type="entry name" value="alpha/beta-Hydrolases"/>
    <property type="match status" value="1"/>
</dbReference>
<comment type="similarity">
    <text evidence="1">Belongs to the NDRG family.</text>
</comment>
<reference evidence="2" key="1">
    <citation type="submission" date="2016-11" db="UniProtKB">
        <authorList>
            <consortium name="WormBaseParasite"/>
        </authorList>
    </citation>
    <scope>IDENTIFICATION</scope>
    <source>
        <strain evidence="2">pt0022</strain>
    </source>
</reference>
<dbReference type="WBParaSite" id="maker-PairedContig_4061-snap-gene-0.9-mRNA-1">
    <property type="protein sequence ID" value="maker-PairedContig_4061-snap-gene-0.9-mRNA-1"/>
    <property type="gene ID" value="maker-PairedContig_4061-snap-gene-0.9"/>
</dbReference>
<proteinExistence type="inferred from homology"/>
<dbReference type="AlphaFoldDB" id="A0A1I8EQF6"/>
<evidence type="ECO:0008006" key="3">
    <source>
        <dbReference type="Google" id="ProtNLM"/>
    </source>
</evidence>
<dbReference type="Pfam" id="PF03096">
    <property type="entry name" value="Ndr"/>
    <property type="match status" value="1"/>
</dbReference>
<evidence type="ECO:0000313" key="2">
    <source>
        <dbReference type="WBParaSite" id="maker-PairedContig_4061-snap-gene-0.9-mRNA-1"/>
    </source>
</evidence>
<organism evidence="2">
    <name type="scientific">Wuchereria bancrofti</name>
    <dbReference type="NCBI Taxonomy" id="6293"/>
    <lineage>
        <taxon>Eukaryota</taxon>
        <taxon>Metazoa</taxon>
        <taxon>Ecdysozoa</taxon>
        <taxon>Nematoda</taxon>
        <taxon>Chromadorea</taxon>
        <taxon>Rhabditida</taxon>
        <taxon>Spirurina</taxon>
        <taxon>Spiruromorpha</taxon>
        <taxon>Filarioidea</taxon>
        <taxon>Onchocercidae</taxon>
        <taxon>Wuchereria</taxon>
    </lineage>
</organism>
<dbReference type="STRING" id="6293.A0A1I8EQF6"/>
<sequence length="363" mass="40734">MVKLEGNDKVIENGKKQSIMCSAAEMGAYFQDELPLISDHPPDFEEKVSTPYGNVKVTIYGNRQSNPIVTFHDMALDSETNFQNFFQYATAGEFLSNFCIYNINAPGQEMDAAPLPDHYVYPTMDGLVQIVDNCVEQFKFREFIGLGVGVGANVMLRYALQNQSKMDALILINCVATSAGWIEWFYQQINIRSLRTRGMTNFSVDYLLWHHFGNHVTLNPPDTVRRYRAYLQHLPNPKNLSAFIETYLSRTPISLSRDGTMGPKLNVPVLQIVGGDSAFVKDSVELNARLNPADSEWLKLSGSGGLVLDDKPESVAQAIILFLQGRGFVPTTNVQDMIRKISEQSTFDGNEEALTVLENRRKV</sequence>
<protein>
    <recommendedName>
        <fullName evidence="3">NDRG3 protein</fullName>
    </recommendedName>
</protein>
<dbReference type="Gene3D" id="3.40.50.1820">
    <property type="entry name" value="alpha/beta hydrolase"/>
    <property type="match status" value="1"/>
</dbReference>
<dbReference type="InterPro" id="IPR029058">
    <property type="entry name" value="AB_hydrolase_fold"/>
</dbReference>
<evidence type="ECO:0000256" key="1">
    <source>
        <dbReference type="ARBA" id="ARBA00005598"/>
    </source>
</evidence>
<dbReference type="InterPro" id="IPR004142">
    <property type="entry name" value="NDRG"/>
</dbReference>
<dbReference type="ESTHER" id="loalo-e1ggb2">
    <property type="family name" value="Ndr_family"/>
</dbReference>
<accession>A0A1I8EQF6</accession>
<dbReference type="PANTHER" id="PTHR11034">
    <property type="entry name" value="N-MYC DOWNSTREAM REGULATED"/>
    <property type="match status" value="1"/>
</dbReference>
<name>A0A1I8EQF6_WUCBA</name>